<evidence type="ECO:0000256" key="1">
    <source>
        <dbReference type="ARBA" id="ARBA00022676"/>
    </source>
</evidence>
<dbReference type="InterPro" id="IPR050271">
    <property type="entry name" value="UDP-glycosyltransferase"/>
</dbReference>
<dbReference type="PANTHER" id="PTHR48043:SF145">
    <property type="entry name" value="FI06409P-RELATED"/>
    <property type="match status" value="1"/>
</dbReference>
<dbReference type="CDD" id="cd03784">
    <property type="entry name" value="GT1_Gtf-like"/>
    <property type="match status" value="1"/>
</dbReference>
<dbReference type="GO" id="GO:0008194">
    <property type="term" value="F:UDP-glycosyltransferase activity"/>
    <property type="evidence" value="ECO:0007669"/>
    <property type="project" value="InterPro"/>
</dbReference>
<protein>
    <submittedName>
        <fullName evidence="4">4'-demethylrebeccamycin synthase</fullName>
    </submittedName>
    <submittedName>
        <fullName evidence="3">Lcm4</fullName>
        <ecNumber evidence="3 4">4.3.3.5</ecNumber>
    </submittedName>
</protein>
<keyword evidence="5" id="KW-1185">Reference proteome</keyword>
<keyword evidence="2" id="KW-0808">Transferase</keyword>
<dbReference type="Gene3D" id="3.40.50.2000">
    <property type="entry name" value="Glycogen Phosphorylase B"/>
    <property type="match status" value="2"/>
</dbReference>
<dbReference type="InterPro" id="IPR002213">
    <property type="entry name" value="UDP_glucos_trans"/>
</dbReference>
<organism evidence="3">
    <name type="scientific">Streptomyces cyanogenus</name>
    <dbReference type="NCBI Taxonomy" id="80860"/>
    <lineage>
        <taxon>Bacteria</taxon>
        <taxon>Bacillati</taxon>
        <taxon>Actinomycetota</taxon>
        <taxon>Actinomycetes</taxon>
        <taxon>Kitasatosporales</taxon>
        <taxon>Streptomycetaceae</taxon>
        <taxon>Streptomyces</taxon>
    </lineage>
</organism>
<dbReference type="PANTHER" id="PTHR48043">
    <property type="entry name" value="EG:EG0003.4 PROTEIN-RELATED"/>
    <property type="match status" value="1"/>
</dbReference>
<gene>
    <name evidence="3" type="primary">lcm4</name>
    <name evidence="4" type="synonym">rebG2</name>
    <name evidence="4" type="ORF">S1361_34300</name>
</gene>
<evidence type="ECO:0000313" key="5">
    <source>
        <dbReference type="Proteomes" id="UP000663908"/>
    </source>
</evidence>
<dbReference type="Pfam" id="PF00201">
    <property type="entry name" value="UDPGT"/>
    <property type="match status" value="1"/>
</dbReference>
<dbReference type="SUPFAM" id="SSF53756">
    <property type="entry name" value="UDP-Glycosyltransferase/glycogen phosphorylase"/>
    <property type="match status" value="1"/>
</dbReference>
<dbReference type="GO" id="GO:0016829">
    <property type="term" value="F:lyase activity"/>
    <property type="evidence" value="ECO:0007669"/>
    <property type="project" value="UniProtKB-KW"/>
</dbReference>
<dbReference type="AlphaFoldDB" id="A0A896WMV7"/>
<dbReference type="EC" id="4.3.3.5" evidence="3 4"/>
<reference evidence="4 5" key="1">
    <citation type="submission" date="2021-03" db="EMBL/GenBank/DDBJ databases">
        <title>Complete genome sequence of Streptomyces cyanogenus S136, producer of anticancer angucycline landomycin A.</title>
        <authorList>
            <person name="Hrab P."/>
            <person name="Ruckert C."/>
            <person name="Busche T."/>
            <person name="Ostash I."/>
            <person name="Kalinowski J."/>
            <person name="Fedorenko V."/>
            <person name="Yushchuk O."/>
            <person name="Ostash B."/>
        </authorList>
    </citation>
    <scope>NUCLEOTIDE SEQUENCE [LARGE SCALE GENOMIC DNA]</scope>
    <source>
        <strain evidence="4 5">S136</strain>
    </source>
</reference>
<dbReference type="EMBL" id="MW175861">
    <property type="protein sequence ID" value="QSE03587.1"/>
    <property type="molecule type" value="Genomic_DNA"/>
</dbReference>
<dbReference type="EMBL" id="CP071839">
    <property type="protein sequence ID" value="QTE02453.1"/>
    <property type="molecule type" value="Genomic_DNA"/>
</dbReference>
<evidence type="ECO:0000313" key="4">
    <source>
        <dbReference type="EMBL" id="QTE02453.1"/>
    </source>
</evidence>
<keyword evidence="3" id="KW-0456">Lyase</keyword>
<name>A0A896WMV7_STRCY</name>
<proteinExistence type="predicted"/>
<sequence length="474" mass="53001">MPVPSVDKPARKVPRMSSSSRPILFVSLPESGLFNPVQTIAGEFARRGVQDLWFATDEERRGDIEALADVSTVRFASLGDVVPELSALTWDEEVYAKVTGPKRFAAHAAVIRHTYDPALHVDKYRRLLEIVEKLEPALMVIESLTAYAIDIAITRRIPYVLVSPFLPSNYVTAYTPFTKAYTDPDFPVPHSGLSVHMTLRQRIENRLFRVRTLGIFLRPSMARVLKRDRRTRQQLGIAPEARRFLARIEHAELVVNGSLAELDYPFRAPDNMRMVGALIPPLPQAPEDEDVSGWLATHNSVIFVGLGTTTRLTSEQVRDMLTVARRLGNDHHILWKLPVEQQRLLPDEPLPENVRIESWVPSQLDVLAHPNVKAFLTHGGGNGFHEGLYFGKPMVIRPLWVDCYDQAVRGEDFGVSLTVDPHRGTGDDIFRALRRVLDEPSFSERAQHFGKVLRAAGGAAAATDLVLDLPALAS</sequence>
<dbReference type="Proteomes" id="UP000663908">
    <property type="component" value="Chromosome"/>
</dbReference>
<keyword evidence="1" id="KW-0328">Glycosyltransferase</keyword>
<evidence type="ECO:0000256" key="2">
    <source>
        <dbReference type="ARBA" id="ARBA00022679"/>
    </source>
</evidence>
<evidence type="ECO:0000313" key="3">
    <source>
        <dbReference type="EMBL" id="QSE03587.1"/>
    </source>
</evidence>
<reference evidence="3" key="2">
    <citation type="journal article" name="Sci. Rep.">
        <title>Eliciting the silent lucensomycin biosynthetic pathway in Streptomyces cyanogenus S136 via manipulation of the global regulatory gene adpA.</title>
        <authorList>
            <person name="Yushchuk O."/>
            <person name="Ostash I."/>
            <person name="Mosker E."/>
            <person name="Vlasiuk I."/>
            <person name="Deneka M."/>
            <person name="Ruckert C."/>
            <person name="Busche T."/>
            <person name="Fedorenko V."/>
            <person name="Kalinowski J."/>
            <person name="Sussmuth R.D."/>
            <person name="Ostash B."/>
        </authorList>
    </citation>
    <scope>NUCLEOTIDE SEQUENCE</scope>
    <source>
        <strain evidence="3">S136</strain>
    </source>
</reference>
<accession>A0A896WMV7</accession>